<dbReference type="SUPFAM" id="SSF52540">
    <property type="entry name" value="P-loop containing nucleoside triphosphate hydrolases"/>
    <property type="match status" value="2"/>
</dbReference>
<dbReference type="GO" id="GO:0000723">
    <property type="term" value="P:telomere maintenance"/>
    <property type="evidence" value="ECO:0007669"/>
    <property type="project" value="InterPro"/>
</dbReference>
<dbReference type="PANTHER" id="PTHR47642:SF8">
    <property type="entry name" value="ATP-DEPENDENT DNA HELICASE"/>
    <property type="match status" value="1"/>
</dbReference>
<organism evidence="4 5">
    <name type="scientific">Paramuricea clavata</name>
    <name type="common">Red gorgonian</name>
    <name type="synonym">Violescent sea-whip</name>
    <dbReference type="NCBI Taxonomy" id="317549"/>
    <lineage>
        <taxon>Eukaryota</taxon>
        <taxon>Metazoa</taxon>
        <taxon>Cnidaria</taxon>
        <taxon>Anthozoa</taxon>
        <taxon>Octocorallia</taxon>
        <taxon>Malacalcyonacea</taxon>
        <taxon>Plexauridae</taxon>
        <taxon>Paramuricea</taxon>
    </lineage>
</organism>
<comment type="caution">
    <text evidence="4">The sequence shown here is derived from an EMBL/GenBank/DDBJ whole genome shotgun (WGS) entry which is preliminary data.</text>
</comment>
<comment type="catalytic activity">
    <reaction evidence="1">
        <text>ATP + H2O = ADP + phosphate + H(+)</text>
        <dbReference type="Rhea" id="RHEA:13065"/>
        <dbReference type="ChEBI" id="CHEBI:15377"/>
        <dbReference type="ChEBI" id="CHEBI:15378"/>
        <dbReference type="ChEBI" id="CHEBI:30616"/>
        <dbReference type="ChEBI" id="CHEBI:43474"/>
        <dbReference type="ChEBI" id="CHEBI:456216"/>
        <dbReference type="EC" id="5.6.2.3"/>
    </reaction>
</comment>
<feature type="region of interest" description="Disordered" evidence="2">
    <location>
        <begin position="1"/>
        <end position="22"/>
    </location>
</feature>
<feature type="region of interest" description="Disordered" evidence="2">
    <location>
        <begin position="461"/>
        <end position="485"/>
    </location>
</feature>
<dbReference type="PANTHER" id="PTHR47642">
    <property type="entry name" value="ATP-DEPENDENT DNA HELICASE"/>
    <property type="match status" value="1"/>
</dbReference>
<evidence type="ECO:0000313" key="5">
    <source>
        <dbReference type="Proteomes" id="UP001152795"/>
    </source>
</evidence>
<evidence type="ECO:0000256" key="2">
    <source>
        <dbReference type="SAM" id="MobiDB-lite"/>
    </source>
</evidence>
<keyword evidence="1" id="KW-0227">DNA damage</keyword>
<protein>
    <recommendedName>
        <fullName evidence="1">ATP-dependent DNA helicase</fullName>
        <ecNumber evidence="1">5.6.2.3</ecNumber>
    </recommendedName>
</protein>
<keyword evidence="1" id="KW-0067">ATP-binding</keyword>
<dbReference type="Gene3D" id="3.40.50.300">
    <property type="entry name" value="P-loop containing nucleotide triphosphate hydrolases"/>
    <property type="match status" value="1"/>
</dbReference>
<dbReference type="InterPro" id="IPR027417">
    <property type="entry name" value="P-loop_NTPase"/>
</dbReference>
<evidence type="ECO:0000259" key="3">
    <source>
        <dbReference type="Pfam" id="PF05970"/>
    </source>
</evidence>
<dbReference type="GO" id="GO:0016787">
    <property type="term" value="F:hydrolase activity"/>
    <property type="evidence" value="ECO:0007669"/>
    <property type="project" value="UniProtKB-KW"/>
</dbReference>
<keyword evidence="1" id="KW-0547">Nucleotide-binding</keyword>
<evidence type="ECO:0000256" key="1">
    <source>
        <dbReference type="RuleBase" id="RU363044"/>
    </source>
</evidence>
<feature type="compositionally biased region" description="Acidic residues" evidence="2">
    <location>
        <begin position="469"/>
        <end position="479"/>
    </location>
</feature>
<evidence type="ECO:0000313" key="4">
    <source>
        <dbReference type="EMBL" id="CAB4032147.1"/>
    </source>
</evidence>
<comment type="similarity">
    <text evidence="1">Belongs to the helicase family.</text>
</comment>
<dbReference type="EMBL" id="CACRXK020018165">
    <property type="protein sequence ID" value="CAB4032147.1"/>
    <property type="molecule type" value="Genomic_DNA"/>
</dbReference>
<keyword evidence="1" id="KW-0233">DNA recombination</keyword>
<dbReference type="Pfam" id="PF05970">
    <property type="entry name" value="PIF1"/>
    <property type="match status" value="1"/>
</dbReference>
<keyword evidence="1" id="KW-0234">DNA repair</keyword>
<dbReference type="InterPro" id="IPR010285">
    <property type="entry name" value="DNA_helicase_pif1-like_DEAD"/>
</dbReference>
<proteinExistence type="inferred from homology"/>
<keyword evidence="5" id="KW-1185">Reference proteome</keyword>
<comment type="cofactor">
    <cofactor evidence="1">
        <name>Mg(2+)</name>
        <dbReference type="ChEBI" id="CHEBI:18420"/>
    </cofactor>
</comment>
<name>A0A6S7JLI5_PARCT</name>
<feature type="non-terminal residue" evidence="4">
    <location>
        <position position="1107"/>
    </location>
</feature>
<dbReference type="GO" id="GO:0043139">
    <property type="term" value="F:5'-3' DNA helicase activity"/>
    <property type="evidence" value="ECO:0007669"/>
    <property type="project" value="UniProtKB-EC"/>
</dbReference>
<gene>
    <name evidence="4" type="ORF">PACLA_8A008211</name>
</gene>
<keyword evidence="1" id="KW-0378">Hydrolase</keyword>
<dbReference type="InterPro" id="IPR051055">
    <property type="entry name" value="PIF1_helicase"/>
</dbReference>
<dbReference type="OrthoDB" id="6141723at2759"/>
<dbReference type="GO" id="GO:0005524">
    <property type="term" value="F:ATP binding"/>
    <property type="evidence" value="ECO:0007669"/>
    <property type="project" value="UniProtKB-KW"/>
</dbReference>
<sequence length="1107" mass="127134">NSNTQMLFDDSDNDQTSEGSENVVDLNYDTECKTQQSSACDDDEHWSEDEAEIPAGITDTMLTSPDFVTDNERQHILDVAPGEGNRPMSIFRDKYSEELAYPGIFLGQKRPDNANRLTKVHYSEICKSELRRSDRRAAMCVENIFFKTKKLQMNVSFTYTIITCEKPTENPNLLALVNRQVHRHSHTCRKKSKSVCRFNYPQPPVRSTKILYPLDIDMDDNEVDQHKDTWKFIKKHLNDMKEGEDITFDQLLVNLKLTEQNYLLAVQSSLKTPTIFLKRKPNELRINNYNAACLSAWRANMDIQFVLDVYACAIYIVLYISKAQKGMSELLRTACEEAKRGNSSLKQQVRYIGNRFLNNVEISAQEAVYIVLQLPMRKSSRQAVFINTSPPEDRVQLLKPLQEINDLEDDSDEIYASGLIKRYTKRPAKLENVSLADWAAWYDSTGKPYIKPSRELDIDNYPLETNLSDNDDNNEEEESEQKNKKRSKARIIRSVCFNKEVDSEKHYRELIMLFTSWRDEITDLLGNCAFYQEHYFQVKNTIDEQMKCYAMCRTQTIERQDEDGGAQDLHPEFNETYDLSGDLGIPSAASNTEQLILHEEQDDVYRGMVQKLNREQKEFFFHVLHLIKTSDNPFYCFLSGGARVGKSHLTKCLYQAALKYYNTRAGDDFHQVKILMLAPTGKAAYNIKGNTIHSALSIPACQSLKNYKHLDSSRLNTLRCQLGGLKLIFLDEISMVGSTMFNVQINNRLKDFKGSKEDFGGVSMVVIGDLFQLEPVMDRYIFKNLDNSEYAVLAPNKWQDNFNMFELEEIMRQRESKVFAEILNRLREGKHIDILKLKERLIKENSIQDPMDVPHLFIQNQKVNEFNERVHNAATGEKFSIKAIDSVIGANSAQLRDKILSQIPNDPRKTKQIVSNLQLSVGERTEIALNVRTDDGMTNGAGNVVKKIQLNQIDKPSGIIWVQFDHSDVGEKTRHENRHLYVQGIESTWTPIKPITTQFAVGRNQTAQLVRKQFPLRPTAAKTIHRSQGDTEQKIVVNFNTRRSIPHIHYVGLSRITAIEGLFITDLCEDKIAVNPHVAAEMEHLRNERVLKLSVIQTVLSKCTVVT</sequence>
<dbReference type="EC" id="5.6.2.3" evidence="1"/>
<dbReference type="AlphaFoldDB" id="A0A6S7JLI5"/>
<dbReference type="Proteomes" id="UP001152795">
    <property type="component" value="Unassembled WGS sequence"/>
</dbReference>
<accession>A0A6S7JLI5</accession>
<dbReference type="GO" id="GO:0006281">
    <property type="term" value="P:DNA repair"/>
    <property type="evidence" value="ECO:0007669"/>
    <property type="project" value="UniProtKB-KW"/>
</dbReference>
<dbReference type="GO" id="GO:0006310">
    <property type="term" value="P:DNA recombination"/>
    <property type="evidence" value="ECO:0007669"/>
    <property type="project" value="UniProtKB-KW"/>
</dbReference>
<feature type="domain" description="DNA helicase Pif1-like DEAD-box helicase" evidence="3">
    <location>
        <begin position="611"/>
        <end position="831"/>
    </location>
</feature>
<reference evidence="4" key="1">
    <citation type="submission" date="2020-04" db="EMBL/GenBank/DDBJ databases">
        <authorList>
            <person name="Alioto T."/>
            <person name="Alioto T."/>
            <person name="Gomez Garrido J."/>
        </authorList>
    </citation>
    <scope>NUCLEOTIDE SEQUENCE</scope>
    <source>
        <strain evidence="4">A484AB</strain>
    </source>
</reference>
<keyword evidence="1 4" id="KW-0347">Helicase</keyword>